<accession>A0ABY7XM57</accession>
<dbReference type="Proteomes" id="UP001215097">
    <property type="component" value="Chromosome"/>
</dbReference>
<evidence type="ECO:0008006" key="4">
    <source>
        <dbReference type="Google" id="ProtNLM"/>
    </source>
</evidence>
<keyword evidence="3" id="KW-1185">Reference proteome</keyword>
<dbReference type="EMBL" id="CP078075">
    <property type="protein sequence ID" value="WDM42124.1"/>
    <property type="molecule type" value="Genomic_DNA"/>
</dbReference>
<keyword evidence="1" id="KW-0812">Transmembrane</keyword>
<reference evidence="2 3" key="1">
    <citation type="submission" date="2021-06" db="EMBL/GenBank/DDBJ databases">
        <title>Genome-based taxonomic framework of Microbacterium strains isolated from marine environment, the description of four new species and reclassification of four preexisting species.</title>
        <authorList>
            <person name="Lee S.D."/>
            <person name="Kim S.-M."/>
            <person name="Byeon Y.-S."/>
            <person name="Yang H.L."/>
            <person name="Kim I.S."/>
        </authorList>
    </citation>
    <scope>NUCLEOTIDE SEQUENCE [LARGE SCALE GENOMIC DNA]</scope>
    <source>
        <strain evidence="2 3">KACC 14465</strain>
    </source>
</reference>
<feature type="transmembrane region" description="Helical" evidence="1">
    <location>
        <begin position="39"/>
        <end position="59"/>
    </location>
</feature>
<evidence type="ECO:0000313" key="3">
    <source>
        <dbReference type="Proteomes" id="UP001215097"/>
    </source>
</evidence>
<name>A0ABY7XM57_MICLT</name>
<feature type="transmembrane region" description="Helical" evidence="1">
    <location>
        <begin position="12"/>
        <end position="33"/>
    </location>
</feature>
<sequence>MSEPGAADAGMTKYIVIGVLAGMFVGVVVGMFVEPIGVGFGISGGLFLGILVATIAWMIRRRAKE</sequence>
<evidence type="ECO:0000256" key="1">
    <source>
        <dbReference type="SAM" id="Phobius"/>
    </source>
</evidence>
<protein>
    <recommendedName>
        <fullName evidence="4">GlsB/YeaQ/YmgE family stress response membrane protein</fullName>
    </recommendedName>
</protein>
<keyword evidence="1" id="KW-0472">Membrane</keyword>
<gene>
    <name evidence="2" type="ORF">KV395_02055</name>
</gene>
<organism evidence="2 3">
    <name type="scientific">Microbacterium luteolum</name>
    <name type="common">Aureobacterium luteolum</name>
    <dbReference type="NCBI Taxonomy" id="69367"/>
    <lineage>
        <taxon>Bacteria</taxon>
        <taxon>Bacillati</taxon>
        <taxon>Actinomycetota</taxon>
        <taxon>Actinomycetes</taxon>
        <taxon>Micrococcales</taxon>
        <taxon>Microbacteriaceae</taxon>
        <taxon>Microbacterium</taxon>
    </lineage>
</organism>
<proteinExistence type="predicted"/>
<evidence type="ECO:0000313" key="2">
    <source>
        <dbReference type="EMBL" id="WDM42124.1"/>
    </source>
</evidence>
<keyword evidence="1" id="KW-1133">Transmembrane helix</keyword>
<dbReference type="RefSeq" id="WP_282215987.1">
    <property type="nucleotide sequence ID" value="NZ_BAAAUN010000001.1"/>
</dbReference>